<dbReference type="InterPro" id="IPR025988">
    <property type="entry name" value="YWFCY_dom"/>
</dbReference>
<dbReference type="OrthoDB" id="9880752at2"/>
<keyword evidence="1" id="KW-0472">Membrane</keyword>
<feature type="transmembrane region" description="Helical" evidence="1">
    <location>
        <begin position="124"/>
        <end position="143"/>
    </location>
</feature>
<gene>
    <name evidence="3" type="ORF">CWM47_34110</name>
</gene>
<organism evidence="3 4">
    <name type="scientific">Spirosoma pollinicola</name>
    <dbReference type="NCBI Taxonomy" id="2057025"/>
    <lineage>
        <taxon>Bacteria</taxon>
        <taxon>Pseudomonadati</taxon>
        <taxon>Bacteroidota</taxon>
        <taxon>Cytophagia</taxon>
        <taxon>Cytophagales</taxon>
        <taxon>Cytophagaceae</taxon>
        <taxon>Spirosoma</taxon>
    </lineage>
</organism>
<dbReference type="KEGG" id="spir:CWM47_34110"/>
<dbReference type="Proteomes" id="UP000232883">
    <property type="component" value="Chromosome"/>
</dbReference>
<keyword evidence="1" id="KW-0812">Transmembrane</keyword>
<evidence type="ECO:0000256" key="1">
    <source>
        <dbReference type="SAM" id="Phobius"/>
    </source>
</evidence>
<reference evidence="3 4" key="1">
    <citation type="submission" date="2017-11" db="EMBL/GenBank/DDBJ databases">
        <title>Taxonomic description and genome sequences of Spirosoma HA7 sp. nov., isolated from pollen microhabitat of Corylus avellana.</title>
        <authorList>
            <person name="Ambika Manirajan B."/>
            <person name="Suarez C."/>
            <person name="Ratering S."/>
            <person name="Geissler-Plaum R."/>
            <person name="Cardinale M."/>
            <person name="Sylvia S."/>
        </authorList>
    </citation>
    <scope>NUCLEOTIDE SEQUENCE [LARGE SCALE GENOMIC DNA]</scope>
    <source>
        <strain evidence="3 4">HA7</strain>
    </source>
</reference>
<evidence type="ECO:0000259" key="2">
    <source>
        <dbReference type="Pfam" id="PF14293"/>
    </source>
</evidence>
<evidence type="ECO:0000313" key="4">
    <source>
        <dbReference type="Proteomes" id="UP000232883"/>
    </source>
</evidence>
<feature type="domain" description="YWFCY" evidence="2">
    <location>
        <begin position="22"/>
        <end position="143"/>
    </location>
</feature>
<name>A0A2K8Z989_9BACT</name>
<keyword evidence="4" id="KW-1185">Reference proteome</keyword>
<keyword evidence="1" id="KW-1133">Transmembrane helix</keyword>
<dbReference type="EMBL" id="CP025096">
    <property type="protein sequence ID" value="AUD06435.1"/>
    <property type="molecule type" value="Genomic_DNA"/>
</dbReference>
<evidence type="ECO:0000313" key="3">
    <source>
        <dbReference type="EMBL" id="AUD06435.1"/>
    </source>
</evidence>
<feature type="transmembrane region" description="Helical" evidence="1">
    <location>
        <begin position="59"/>
        <end position="79"/>
    </location>
</feature>
<dbReference type="RefSeq" id="WP_100992980.1">
    <property type="nucleotide sequence ID" value="NZ_CP025096.1"/>
</dbReference>
<dbReference type="AlphaFoldDB" id="A0A2K8Z989"/>
<protein>
    <recommendedName>
        <fullName evidence="2">YWFCY domain-containing protein</fullName>
    </recommendedName>
</protein>
<feature type="transmembrane region" description="Helical" evidence="1">
    <location>
        <begin position="100"/>
        <end position="118"/>
    </location>
</feature>
<sequence length="195" mass="22480">MRKDIEQDKESAFCDYEWLPYALLIFHYYVIGNRILQTMNLPHQFMDRIVVRLEETEEASSLFIVTWRIKLLILFLILLQDFVYLKYSSKPVAKTKLRKGITLSLIGLMLFWGSGWMLKPSNLNEIYSTMFYISLTVVGLFLIKRSLTILVPILGNNGYSDPNDSSDWRGGPDDSPAAILPRMGRIRQQSAASHP</sequence>
<accession>A0A2K8Z989</accession>
<proteinExistence type="predicted"/>
<dbReference type="Pfam" id="PF14293">
    <property type="entry name" value="YWFCY"/>
    <property type="match status" value="1"/>
</dbReference>